<name>A0A8S0R443_OLEEU</name>
<dbReference type="Pfam" id="PF07714">
    <property type="entry name" value="PK_Tyr_Ser-Thr"/>
    <property type="match status" value="2"/>
</dbReference>
<keyword evidence="2" id="KW-0723">Serine/threonine-protein kinase</keyword>
<keyword evidence="3" id="KW-0472">Membrane</keyword>
<dbReference type="AlphaFoldDB" id="A0A8S0R443"/>
<keyword evidence="7" id="KW-0418">Kinase</keyword>
<feature type="region of interest" description="Disordered" evidence="5">
    <location>
        <begin position="206"/>
        <end position="233"/>
    </location>
</feature>
<dbReference type="Gramene" id="OE9A087958T1">
    <property type="protein sequence ID" value="OE9A087958C1"/>
    <property type="gene ID" value="OE9A087958"/>
</dbReference>
<dbReference type="PANTHER" id="PTHR47985">
    <property type="entry name" value="OS07G0668900 PROTEIN"/>
    <property type="match status" value="1"/>
</dbReference>
<accession>A0A8S0R443</accession>
<feature type="domain" description="Protein kinase" evidence="6">
    <location>
        <begin position="1"/>
        <end position="246"/>
    </location>
</feature>
<dbReference type="InterPro" id="IPR000719">
    <property type="entry name" value="Prot_kinase_dom"/>
</dbReference>
<organism evidence="7 8">
    <name type="scientific">Olea europaea subsp. europaea</name>
    <dbReference type="NCBI Taxonomy" id="158383"/>
    <lineage>
        <taxon>Eukaryota</taxon>
        <taxon>Viridiplantae</taxon>
        <taxon>Streptophyta</taxon>
        <taxon>Embryophyta</taxon>
        <taxon>Tracheophyta</taxon>
        <taxon>Spermatophyta</taxon>
        <taxon>Magnoliopsida</taxon>
        <taxon>eudicotyledons</taxon>
        <taxon>Gunneridae</taxon>
        <taxon>Pentapetalae</taxon>
        <taxon>asterids</taxon>
        <taxon>lamiids</taxon>
        <taxon>Lamiales</taxon>
        <taxon>Oleaceae</taxon>
        <taxon>Oleeae</taxon>
        <taxon>Olea</taxon>
    </lineage>
</organism>
<keyword evidence="8" id="KW-1185">Reference proteome</keyword>
<evidence type="ECO:0000256" key="4">
    <source>
        <dbReference type="ARBA" id="ARBA00023288"/>
    </source>
</evidence>
<dbReference type="Gene3D" id="3.30.200.20">
    <property type="entry name" value="Phosphorylase Kinase, domain 1"/>
    <property type="match status" value="1"/>
</dbReference>
<keyword evidence="7" id="KW-0808">Transferase</keyword>
<reference evidence="7 8" key="1">
    <citation type="submission" date="2019-12" db="EMBL/GenBank/DDBJ databases">
        <authorList>
            <person name="Alioto T."/>
            <person name="Alioto T."/>
            <person name="Gomez Garrido J."/>
        </authorList>
    </citation>
    <scope>NUCLEOTIDE SEQUENCE [LARGE SCALE GENOMIC DNA]</scope>
</reference>
<keyword evidence="4" id="KW-0449">Lipoprotein</keyword>
<evidence type="ECO:0000256" key="5">
    <source>
        <dbReference type="SAM" id="MobiDB-lite"/>
    </source>
</evidence>
<dbReference type="InterPro" id="IPR001245">
    <property type="entry name" value="Ser-Thr/Tyr_kinase_cat_dom"/>
</dbReference>
<evidence type="ECO:0000256" key="1">
    <source>
        <dbReference type="ARBA" id="ARBA00004193"/>
    </source>
</evidence>
<feature type="compositionally biased region" description="Low complexity" evidence="5">
    <location>
        <begin position="254"/>
        <end position="264"/>
    </location>
</feature>
<protein>
    <submittedName>
        <fullName evidence="7">Serine threonine- kinase CDL1-like</fullName>
    </submittedName>
</protein>
<dbReference type="InterPro" id="IPR011009">
    <property type="entry name" value="Kinase-like_dom_sf"/>
</dbReference>
<evidence type="ECO:0000313" key="8">
    <source>
        <dbReference type="Proteomes" id="UP000594638"/>
    </source>
</evidence>
<evidence type="ECO:0000256" key="3">
    <source>
        <dbReference type="ARBA" id="ARBA00023136"/>
    </source>
</evidence>
<feature type="region of interest" description="Disordered" evidence="5">
    <location>
        <begin position="247"/>
        <end position="279"/>
    </location>
</feature>
<dbReference type="OrthoDB" id="4062651at2759"/>
<sequence length="342" mass="38334">MRWFPCFRVKNIYRKKKAAAEAKEIIPQTPPAADRSGTLATKEFLVEVLMLSLLRHPNLVSFVGYCADGDQRLLVYEYMPSGSLEDYLFELNPRLSHYGLAKLVQSGNKIQVTPRVMAAYGYSAPEYKRQGEFSLKSDVYSFRVVLLELITGRRAFDNAHPINEQNLVTWEDPSVRPFIGDVAAALSFLAMAPPLGILPKLLSAHTPSPSSEISSEHTEDLNRHMDSEQEDLASSLNKITESKEWNSEEADCCSSSSNSRYVESSSRRDGLSNAGSQDGYVMPRGCDNTKIRLESRLESGELNGKGSTNMYCFWFYIVRAALKRGMDVQNAHVADIGMKHDR</sequence>
<dbReference type="Proteomes" id="UP000594638">
    <property type="component" value="Unassembled WGS sequence"/>
</dbReference>
<dbReference type="PROSITE" id="PS50011">
    <property type="entry name" value="PROTEIN_KINASE_DOM"/>
    <property type="match status" value="1"/>
</dbReference>
<comment type="subcellular location">
    <subcellularLocation>
        <location evidence="1">Cell membrane</location>
        <topology evidence="1">Lipid-anchor</topology>
    </subcellularLocation>
</comment>
<dbReference type="GO" id="GO:0004674">
    <property type="term" value="F:protein serine/threonine kinase activity"/>
    <property type="evidence" value="ECO:0007669"/>
    <property type="project" value="UniProtKB-KW"/>
</dbReference>
<evidence type="ECO:0000256" key="2">
    <source>
        <dbReference type="ARBA" id="ARBA00022527"/>
    </source>
</evidence>
<evidence type="ECO:0000259" key="6">
    <source>
        <dbReference type="PROSITE" id="PS50011"/>
    </source>
</evidence>
<dbReference type="SUPFAM" id="SSF56112">
    <property type="entry name" value="Protein kinase-like (PK-like)"/>
    <property type="match status" value="1"/>
</dbReference>
<evidence type="ECO:0000313" key="7">
    <source>
        <dbReference type="EMBL" id="CAA2973178.1"/>
    </source>
</evidence>
<dbReference type="Gene3D" id="1.10.510.10">
    <property type="entry name" value="Transferase(Phosphotransferase) domain 1"/>
    <property type="match status" value="1"/>
</dbReference>
<comment type="caution">
    <text evidence="7">The sequence shown here is derived from an EMBL/GenBank/DDBJ whole genome shotgun (WGS) entry which is preliminary data.</text>
</comment>
<dbReference type="PANTHER" id="PTHR47985:SF17">
    <property type="entry name" value="SERINE_THREONINE-PROTEIN KINASE CDL1-LIKE"/>
    <property type="match status" value="1"/>
</dbReference>
<feature type="compositionally biased region" description="Basic and acidic residues" evidence="5">
    <location>
        <begin position="214"/>
        <end position="227"/>
    </location>
</feature>
<dbReference type="EMBL" id="CACTIH010002089">
    <property type="protein sequence ID" value="CAA2973178.1"/>
    <property type="molecule type" value="Genomic_DNA"/>
</dbReference>
<dbReference type="GO" id="GO:0005524">
    <property type="term" value="F:ATP binding"/>
    <property type="evidence" value="ECO:0007669"/>
    <property type="project" value="InterPro"/>
</dbReference>
<dbReference type="GO" id="GO:0005886">
    <property type="term" value="C:plasma membrane"/>
    <property type="evidence" value="ECO:0007669"/>
    <property type="project" value="UniProtKB-SubCell"/>
</dbReference>
<gene>
    <name evidence="7" type="ORF">OLEA9_A087958</name>
</gene>
<proteinExistence type="predicted"/>